<reference evidence="3" key="1">
    <citation type="journal article" date="2014" name="Int. J. Syst. Evol. Microbiol.">
        <title>Complete genome of a new Firmicutes species belonging to the dominant human colonic microbiota ('Ruminococcus bicirculans') reveals two chromosomes and a selective capacity to utilize plant glucans.</title>
        <authorList>
            <consortium name="NISC Comparative Sequencing Program"/>
            <person name="Wegmann U."/>
            <person name="Louis P."/>
            <person name="Goesmann A."/>
            <person name="Henrissat B."/>
            <person name="Duncan S.H."/>
            <person name="Flint H.J."/>
        </authorList>
    </citation>
    <scope>NUCLEOTIDE SEQUENCE</scope>
    <source>
        <strain evidence="3">NBRC 108219</strain>
    </source>
</reference>
<evidence type="ECO:0000256" key="1">
    <source>
        <dbReference type="SAM" id="SignalP"/>
    </source>
</evidence>
<feature type="signal peptide" evidence="1">
    <location>
        <begin position="1"/>
        <end position="19"/>
    </location>
</feature>
<dbReference type="Gene3D" id="3.90.226.10">
    <property type="entry name" value="2-enoyl-CoA Hydratase, Chain A, domain 1"/>
    <property type="match status" value="1"/>
</dbReference>
<evidence type="ECO:0000313" key="4">
    <source>
        <dbReference type="Proteomes" id="UP001161391"/>
    </source>
</evidence>
<evidence type="ECO:0000259" key="2">
    <source>
        <dbReference type="SMART" id="SM00245"/>
    </source>
</evidence>
<protein>
    <submittedName>
        <fullName evidence="3">Interphotoreceptor retinoid-binding protein</fullName>
    </submittedName>
</protein>
<feature type="chain" id="PRO_5046495760" evidence="1">
    <location>
        <begin position="20"/>
        <end position="326"/>
    </location>
</feature>
<comment type="caution">
    <text evidence="3">The sequence shown here is derived from an EMBL/GenBank/DDBJ whole genome shotgun (WGS) entry which is preliminary data.</text>
</comment>
<dbReference type="Pfam" id="PF03572">
    <property type="entry name" value="Peptidase_S41"/>
    <property type="match status" value="1"/>
</dbReference>
<proteinExistence type="predicted"/>
<accession>A0ABQ5VAG9</accession>
<gene>
    <name evidence="3" type="ORF">GCM10007853_12060</name>
</gene>
<dbReference type="PANTHER" id="PTHR11261:SF3">
    <property type="entry name" value="RETINOL-BINDING PROTEIN 3"/>
    <property type="match status" value="1"/>
</dbReference>
<dbReference type="InterPro" id="IPR029045">
    <property type="entry name" value="ClpP/crotonase-like_dom_sf"/>
</dbReference>
<dbReference type="InterPro" id="IPR005151">
    <property type="entry name" value="Tail-specific_protease"/>
</dbReference>
<dbReference type="EMBL" id="BSNK01000001">
    <property type="protein sequence ID" value="GLQ23332.1"/>
    <property type="molecule type" value="Genomic_DNA"/>
</dbReference>
<dbReference type="CDD" id="cd07563">
    <property type="entry name" value="Peptidase_S41_IRBP"/>
    <property type="match status" value="1"/>
</dbReference>
<keyword evidence="4" id="KW-1185">Reference proteome</keyword>
<dbReference type="Proteomes" id="UP001161391">
    <property type="component" value="Unassembled WGS sequence"/>
</dbReference>
<evidence type="ECO:0000313" key="3">
    <source>
        <dbReference type="EMBL" id="GLQ23332.1"/>
    </source>
</evidence>
<organism evidence="3 4">
    <name type="scientific">Algimonas ampicilliniresistens</name>
    <dbReference type="NCBI Taxonomy" id="1298735"/>
    <lineage>
        <taxon>Bacteria</taxon>
        <taxon>Pseudomonadati</taxon>
        <taxon>Pseudomonadota</taxon>
        <taxon>Alphaproteobacteria</taxon>
        <taxon>Maricaulales</taxon>
        <taxon>Robiginitomaculaceae</taxon>
        <taxon>Algimonas</taxon>
    </lineage>
</organism>
<dbReference type="Gene3D" id="3.30.750.44">
    <property type="match status" value="1"/>
</dbReference>
<sequence length="326" mass="35434">MRRFILAAFLSLTPLPAFAQGAEITANDRSEVIEAVITHLETHYVDMAVGKSTAAKFREDLADGHFDALTTGHAFSDAVTDRLQALTGDGHLNVEYFEKPIMQDDSDEDAFNAEQMERWYGSHINFGVESVKRLDSNIGYLDLRVFPPVEMGGDTFVAAMNVVANMDALIIDLRENGGGIGDTADLVASYLFGPDRQQLTGIYDRPSDTLTQRFSQAYVPGARFGPDKPVYVLISKKTFSAAEALAYNLQALDRAEIVGETSGGGAHPFDYQPIHSNFVLWSVTAKSVNPITGGNWQSVGVKPDIKAPADAALDRALEDLSRLSGP</sequence>
<dbReference type="SUPFAM" id="SSF52096">
    <property type="entry name" value="ClpP/crotonase"/>
    <property type="match status" value="1"/>
</dbReference>
<name>A0ABQ5VAG9_9PROT</name>
<keyword evidence="1" id="KW-0732">Signal</keyword>
<dbReference type="SMART" id="SM00245">
    <property type="entry name" value="TSPc"/>
    <property type="match status" value="1"/>
</dbReference>
<dbReference type="RefSeq" id="WP_284388647.1">
    <property type="nucleotide sequence ID" value="NZ_BSNK01000001.1"/>
</dbReference>
<dbReference type="PANTHER" id="PTHR11261">
    <property type="entry name" value="INTERPHOTORECEPTOR RETINOID-BINDING PROTEIN"/>
    <property type="match status" value="1"/>
</dbReference>
<reference evidence="3" key="2">
    <citation type="submission" date="2023-01" db="EMBL/GenBank/DDBJ databases">
        <title>Draft genome sequence of Algimonas ampicilliniresistens strain NBRC 108219.</title>
        <authorList>
            <person name="Sun Q."/>
            <person name="Mori K."/>
        </authorList>
    </citation>
    <scope>NUCLEOTIDE SEQUENCE</scope>
    <source>
        <strain evidence="3">NBRC 108219</strain>
    </source>
</reference>
<feature type="domain" description="Tail specific protease" evidence="2">
    <location>
        <begin position="112"/>
        <end position="308"/>
    </location>
</feature>